<dbReference type="EMBL" id="CP028339">
    <property type="protein sequence ID" value="AVR88569.1"/>
    <property type="molecule type" value="Genomic_DNA"/>
</dbReference>
<evidence type="ECO:0000256" key="1">
    <source>
        <dbReference type="ARBA" id="ARBA00000971"/>
    </source>
</evidence>
<dbReference type="Gene3D" id="3.10.50.40">
    <property type="match status" value="1"/>
</dbReference>
<keyword evidence="4 5" id="KW-0413">Isomerase</keyword>
<dbReference type="KEGG" id="tak:Tharo_1659"/>
<evidence type="ECO:0000256" key="3">
    <source>
        <dbReference type="ARBA" id="ARBA00023110"/>
    </source>
</evidence>
<dbReference type="PROSITE" id="PS50059">
    <property type="entry name" value="FKBP_PPIASE"/>
    <property type="match status" value="1"/>
</dbReference>
<dbReference type="Gene3D" id="2.40.10.330">
    <property type="match status" value="1"/>
</dbReference>
<evidence type="ECO:0000256" key="4">
    <source>
        <dbReference type="ARBA" id="ARBA00023235"/>
    </source>
</evidence>
<keyword evidence="3 5" id="KW-0697">Rotamase</keyword>
<evidence type="ECO:0000313" key="9">
    <source>
        <dbReference type="Proteomes" id="UP000241885"/>
    </source>
</evidence>
<feature type="domain" description="PPIase FKBP-type" evidence="7">
    <location>
        <begin position="10"/>
        <end position="99"/>
    </location>
</feature>
<evidence type="ECO:0000259" key="7">
    <source>
        <dbReference type="PROSITE" id="PS50059"/>
    </source>
</evidence>
<proteinExistence type="inferred from homology"/>
<name>A0A2R4BMM0_THAAR</name>
<reference evidence="8 9" key="1">
    <citation type="submission" date="2018-03" db="EMBL/GenBank/DDBJ databases">
        <title>Complete genome sequence of Thauera aromatica, a model organism for studying aromatic compound degradation under denitrifying conditions.</title>
        <authorList>
            <person name="Lo H.-Y."/>
            <person name="Goris T."/>
            <person name="Boll M."/>
            <person name="Mueller J.A."/>
        </authorList>
    </citation>
    <scope>NUCLEOTIDE SEQUENCE [LARGE SCALE GENOMIC DNA]</scope>
    <source>
        <strain evidence="8 9">K172</strain>
    </source>
</reference>
<dbReference type="EC" id="5.2.1.8" evidence="6"/>
<accession>A0A2R4BMM0</accession>
<evidence type="ECO:0000256" key="2">
    <source>
        <dbReference type="ARBA" id="ARBA00006577"/>
    </source>
</evidence>
<protein>
    <recommendedName>
        <fullName evidence="6">Peptidyl-prolyl cis-trans isomerase</fullName>
        <ecNumber evidence="6">5.2.1.8</ecNumber>
    </recommendedName>
</protein>
<keyword evidence="9" id="KW-1185">Reference proteome</keyword>
<dbReference type="AlphaFoldDB" id="A0A2R4BMM0"/>
<sequence>MILSQTIEANSLVTLHYRITLPNGQPLISTFEATPATLQLGAGEMLPGMEKLLLGLAPGARQVFELTPENAFGPHRTELVERVKREHIPDEEIEAMSIMEFTAPDGSRYSGLVREIDAQSALIDFNHPLAGKHIRLEVEVIGIL</sequence>
<dbReference type="Pfam" id="PF00254">
    <property type="entry name" value="FKBP_C"/>
    <property type="match status" value="1"/>
</dbReference>
<dbReference type="InterPro" id="IPR048261">
    <property type="entry name" value="SlpA/SlyD-like_ins_sf"/>
</dbReference>
<dbReference type="Proteomes" id="UP000241885">
    <property type="component" value="Chromosome"/>
</dbReference>
<organism evidence="8 9">
    <name type="scientific">Thauera aromatica K172</name>
    <dbReference type="NCBI Taxonomy" id="44139"/>
    <lineage>
        <taxon>Bacteria</taxon>
        <taxon>Pseudomonadati</taxon>
        <taxon>Pseudomonadota</taxon>
        <taxon>Betaproteobacteria</taxon>
        <taxon>Rhodocyclales</taxon>
        <taxon>Zoogloeaceae</taxon>
        <taxon>Thauera</taxon>
    </lineage>
</organism>
<dbReference type="SUPFAM" id="SSF54534">
    <property type="entry name" value="FKBP-like"/>
    <property type="match status" value="1"/>
</dbReference>
<dbReference type="GO" id="GO:0003755">
    <property type="term" value="F:peptidyl-prolyl cis-trans isomerase activity"/>
    <property type="evidence" value="ECO:0007669"/>
    <property type="project" value="UniProtKB-UniRule"/>
</dbReference>
<gene>
    <name evidence="8" type="ORF">Tharo_1659</name>
</gene>
<comment type="catalytic activity">
    <reaction evidence="1 5 6">
        <text>[protein]-peptidylproline (omega=180) = [protein]-peptidylproline (omega=0)</text>
        <dbReference type="Rhea" id="RHEA:16237"/>
        <dbReference type="Rhea" id="RHEA-COMP:10747"/>
        <dbReference type="Rhea" id="RHEA-COMP:10748"/>
        <dbReference type="ChEBI" id="CHEBI:83833"/>
        <dbReference type="ChEBI" id="CHEBI:83834"/>
        <dbReference type="EC" id="5.2.1.8"/>
    </reaction>
</comment>
<dbReference type="PANTHER" id="PTHR47861:SF4">
    <property type="entry name" value="FKBP-TYPE 16 KDA PEPTIDYL-PROLYL CIS-TRANS ISOMERASE"/>
    <property type="match status" value="1"/>
</dbReference>
<evidence type="ECO:0000256" key="5">
    <source>
        <dbReference type="PROSITE-ProRule" id="PRU00277"/>
    </source>
</evidence>
<dbReference type="InterPro" id="IPR001179">
    <property type="entry name" value="PPIase_FKBP_dom"/>
</dbReference>
<comment type="similarity">
    <text evidence="2 6">Belongs to the FKBP-type PPIase family.</text>
</comment>
<evidence type="ECO:0000256" key="6">
    <source>
        <dbReference type="RuleBase" id="RU003915"/>
    </source>
</evidence>
<dbReference type="InterPro" id="IPR046357">
    <property type="entry name" value="PPIase_dom_sf"/>
</dbReference>
<dbReference type="PANTHER" id="PTHR47861">
    <property type="entry name" value="FKBP-TYPE PEPTIDYL-PROLYL CIS-TRANS ISOMERASE SLYD"/>
    <property type="match status" value="1"/>
</dbReference>
<evidence type="ECO:0000313" key="8">
    <source>
        <dbReference type="EMBL" id="AVR88569.1"/>
    </source>
</evidence>